<evidence type="ECO:0000313" key="1">
    <source>
        <dbReference type="EMBL" id="QHT19283.1"/>
    </source>
</evidence>
<accession>A0A6C0DSW1</accession>
<dbReference type="EMBL" id="MN739664">
    <property type="protein sequence ID" value="QHT19283.1"/>
    <property type="molecule type" value="Genomic_DNA"/>
</dbReference>
<proteinExistence type="predicted"/>
<reference evidence="1" key="1">
    <citation type="journal article" date="2020" name="Nature">
        <title>Giant virus diversity and host interactions through global metagenomics.</title>
        <authorList>
            <person name="Schulz F."/>
            <person name="Roux S."/>
            <person name="Paez-Espino D."/>
            <person name="Jungbluth S."/>
            <person name="Walsh D.A."/>
            <person name="Denef V.J."/>
            <person name="McMahon K.D."/>
            <person name="Konstantinidis K.T."/>
            <person name="Eloe-Fadrosh E.A."/>
            <person name="Kyrpides N.C."/>
            <person name="Woyke T."/>
        </authorList>
    </citation>
    <scope>NUCLEOTIDE SEQUENCE</scope>
    <source>
        <strain evidence="1">GVMAG-M-3300023174-57</strain>
    </source>
</reference>
<organism evidence="1">
    <name type="scientific">viral metagenome</name>
    <dbReference type="NCBI Taxonomy" id="1070528"/>
    <lineage>
        <taxon>unclassified sequences</taxon>
        <taxon>metagenomes</taxon>
        <taxon>organismal metagenomes</taxon>
    </lineage>
</organism>
<sequence>MSKVFITFGAGSQDYLEAVQRLTGQARALHLFDSIVGFTDVDLRADEAFWAKHGTFIEKHNRGFGYWIWKPYLILKTMQTLKDGDLLLYADAGCEIDVSKRHEMQKSFEIAKLDRLVGTTTPHREISWSKMDVVRKIDVVDPCHLNTDQRQATAILFLVCPETSELVSKWYELACDYHLIDDSRSNAANIPEFCQHRHDQSIFSLLSKKLHLYSLRTTLRTSIRLSRNRTGLSILPPSK</sequence>
<dbReference type="AlphaFoldDB" id="A0A6C0DSW1"/>
<protein>
    <submittedName>
        <fullName evidence="1">Uncharacterized protein</fullName>
    </submittedName>
</protein>
<name>A0A6C0DSW1_9ZZZZ</name>